<dbReference type="Proteomes" id="UP000289506">
    <property type="component" value="Plasmid 13"/>
</dbReference>
<sequence length="142" mass="17748">MGVISKLYFSHIQKQITYVNDAFIKLNIINHLDKEYILCRKINEFESLDEFIEDFCEQFRSVSLTPTYFKMIKNFYFFYFYHQVFKHKKYWVNKESLKFLKNKTNNIIFSHEKRDFYYDFLDEFKKIKDHNRYLILILRKVL</sequence>
<dbReference type="AlphaFoldDB" id="A0A449AHP3"/>
<reference evidence="1 2" key="1">
    <citation type="submission" date="2019-01" db="EMBL/GenBank/DDBJ databases">
        <authorList>
            <consortium name="Pathogen Informatics"/>
        </authorList>
    </citation>
    <scope>NUCLEOTIDE SEQUENCE [LARGE SCALE GENOMIC DNA]</scope>
    <source>
        <strain evidence="1 2">NCTC10142</strain>
        <plasmid evidence="2">13</plasmid>
    </source>
</reference>
<keyword evidence="1" id="KW-0614">Plasmid</keyword>
<gene>
    <name evidence="1" type="ORF">NCTC10142_00244</name>
</gene>
<organism evidence="1 2">
    <name type="scientific">Mycoplasmopsis cynos</name>
    <dbReference type="NCBI Taxonomy" id="171284"/>
    <lineage>
        <taxon>Bacteria</taxon>
        <taxon>Bacillati</taxon>
        <taxon>Mycoplasmatota</taxon>
        <taxon>Mycoplasmoidales</taxon>
        <taxon>Metamycoplasmataceae</taxon>
        <taxon>Mycoplasmopsis</taxon>
    </lineage>
</organism>
<proteinExistence type="predicted"/>
<geneLocation type="plasmid" evidence="1 2">
    <name>13</name>
</geneLocation>
<evidence type="ECO:0000313" key="1">
    <source>
        <dbReference type="EMBL" id="VEU64500.1"/>
    </source>
</evidence>
<accession>A0A449AHP3</accession>
<evidence type="ECO:0000313" key="2">
    <source>
        <dbReference type="Proteomes" id="UP000289506"/>
    </source>
</evidence>
<protein>
    <submittedName>
        <fullName evidence="1">Uncharacterized protein</fullName>
    </submittedName>
</protein>
<dbReference type="EMBL" id="LR214986">
    <property type="protein sequence ID" value="VEU64500.1"/>
    <property type="molecule type" value="Genomic_DNA"/>
</dbReference>
<name>A0A449AHP3_9BACT</name>